<dbReference type="GO" id="GO:0005975">
    <property type="term" value="P:carbohydrate metabolic process"/>
    <property type="evidence" value="ECO:0007669"/>
    <property type="project" value="InterPro"/>
</dbReference>
<protein>
    <recommendedName>
        <fullName evidence="2">NodB homology domain-containing protein</fullName>
    </recommendedName>
</protein>
<gene>
    <name evidence="1" type="ORF">LCGC14_1883430</name>
</gene>
<reference evidence="1" key="1">
    <citation type="journal article" date="2015" name="Nature">
        <title>Complex archaea that bridge the gap between prokaryotes and eukaryotes.</title>
        <authorList>
            <person name="Spang A."/>
            <person name="Saw J.H."/>
            <person name="Jorgensen S.L."/>
            <person name="Zaremba-Niedzwiedzka K."/>
            <person name="Martijn J."/>
            <person name="Lind A.E."/>
            <person name="van Eijk R."/>
            <person name="Schleper C."/>
            <person name="Guy L."/>
            <person name="Ettema T.J."/>
        </authorList>
    </citation>
    <scope>NUCLEOTIDE SEQUENCE</scope>
</reference>
<proteinExistence type="predicted"/>
<comment type="caution">
    <text evidence="1">The sequence shown here is derived from an EMBL/GenBank/DDBJ whole genome shotgun (WGS) entry which is preliminary data.</text>
</comment>
<dbReference type="SUPFAM" id="SSF88713">
    <property type="entry name" value="Glycoside hydrolase/deacetylase"/>
    <property type="match status" value="1"/>
</dbReference>
<organism evidence="1">
    <name type="scientific">marine sediment metagenome</name>
    <dbReference type="NCBI Taxonomy" id="412755"/>
    <lineage>
        <taxon>unclassified sequences</taxon>
        <taxon>metagenomes</taxon>
        <taxon>ecological metagenomes</taxon>
    </lineage>
</organism>
<evidence type="ECO:0000313" key="1">
    <source>
        <dbReference type="EMBL" id="KKL92566.1"/>
    </source>
</evidence>
<accession>A0A0F9GPW9</accession>
<evidence type="ECO:0008006" key="2">
    <source>
        <dbReference type="Google" id="ProtNLM"/>
    </source>
</evidence>
<dbReference type="AlphaFoldDB" id="A0A0F9GPW9"/>
<dbReference type="InterPro" id="IPR011330">
    <property type="entry name" value="Glyco_hydro/deAcase_b/a-brl"/>
</dbReference>
<name>A0A0F9GPW9_9ZZZZ</name>
<dbReference type="EMBL" id="LAZR01019428">
    <property type="protein sequence ID" value="KKL92566.1"/>
    <property type="molecule type" value="Genomic_DNA"/>
</dbReference>
<feature type="non-terminal residue" evidence="1">
    <location>
        <position position="1"/>
    </location>
</feature>
<sequence length="229" mass="27661">INLARKYGLEELTDFDLFIIKPLLRILKLFKIKSGFVNNFYKFLKIKDFKSILYLIIGELREVKEKTIHTEAFLRGDMWNVIKSKILGKRYTWFVITPVDYDYCKTYFNIKMDKIEFSNTLKERIKFLKDNGEEIQLHVHFCLHKDFLDNDLQESKFHEAVGFINSLEIKPKKFAAGWWVFNRKTLDIAEKYGFEEIFDYTFNPFKKKIKLKGITLSYVHKYWHDFDFI</sequence>